<comment type="caution">
    <text evidence="5">The sequence shown here is derived from an EMBL/GenBank/DDBJ whole genome shotgun (WGS) entry which is preliminary data.</text>
</comment>
<name>A0A5D0MFX9_9BACT</name>
<dbReference type="PANTHER" id="PTHR43063:SF1">
    <property type="entry name" value="4FE-4S CLUSTER CONTAINING PARA FAMILY ATPASE PROTEIN"/>
    <property type="match status" value="1"/>
</dbReference>
<dbReference type="PROSITE" id="PS00198">
    <property type="entry name" value="4FE4S_FER_1"/>
    <property type="match status" value="2"/>
</dbReference>
<reference evidence="5" key="1">
    <citation type="submission" date="2019-08" db="EMBL/GenBank/DDBJ databases">
        <title>Genomic characterization of a novel candidate phylum (ARYD3) from a high temperature, high salinity tertiary oil reservoir in north central Oklahoma, USA.</title>
        <authorList>
            <person name="Youssef N.H."/>
            <person name="Yadav A."/>
            <person name="Elshahed M.S."/>
        </authorList>
    </citation>
    <scope>NUCLEOTIDE SEQUENCE [LARGE SCALE GENOMIC DNA]</scope>
    <source>
        <strain evidence="5">ARYD3</strain>
    </source>
</reference>
<accession>A0A5D0MFX9</accession>
<dbReference type="Gene3D" id="3.30.70.20">
    <property type="match status" value="1"/>
</dbReference>
<dbReference type="PROSITE" id="PS51379">
    <property type="entry name" value="4FE4S_FER_2"/>
    <property type="match status" value="2"/>
</dbReference>
<protein>
    <submittedName>
        <fullName evidence="5">4Fe-4S dicluster domain-containing protein</fullName>
    </submittedName>
</protein>
<proteinExistence type="predicted"/>
<sequence>MKIAVASGKGGTGKTTVSVLLYEYLDNYTYVDMDVEEPNGGIFVKPNIERREDFNKKVPDINENICTFCGKCADNCPYNALSIMEKAEKTLFFEDLCMSCGVCSYVCPVEDAIVEKNKKIGVINYGKGFKKSKEIDFIEGILDVGEPSGVPIINKINKKLDNDKKYILDAPPGTTCPTVATIEKVDYVVLVTEPTPFGINDLKLTLEVVEELKKPHGLVVNKDDRDNDLIEKFLQKHNIDMLGSIPYDEDFARSYSKGESLLNSSERIKNSVVEIIKNLRKTNKEL</sequence>
<evidence type="ECO:0000256" key="3">
    <source>
        <dbReference type="ARBA" id="ARBA00023014"/>
    </source>
</evidence>
<dbReference type="EMBL" id="VSIX01000139">
    <property type="protein sequence ID" value="TYB30350.1"/>
    <property type="molecule type" value="Genomic_DNA"/>
</dbReference>
<feature type="domain" description="4Fe-4S ferredoxin-type" evidence="4">
    <location>
        <begin position="57"/>
        <end position="86"/>
    </location>
</feature>
<dbReference type="InterPro" id="IPR017900">
    <property type="entry name" value="4Fe4S_Fe_S_CS"/>
</dbReference>
<keyword evidence="6" id="KW-1185">Reference proteome</keyword>
<dbReference type="GO" id="GO:0051536">
    <property type="term" value="F:iron-sulfur cluster binding"/>
    <property type="evidence" value="ECO:0007669"/>
    <property type="project" value="UniProtKB-KW"/>
</dbReference>
<organism evidence="5 6">
    <name type="scientific">Candidatus Mcinerneyibacterium aminivorans</name>
    <dbReference type="NCBI Taxonomy" id="2703815"/>
    <lineage>
        <taxon>Bacteria</taxon>
        <taxon>Candidatus Macinerneyibacteriota</taxon>
        <taxon>Candidatus Mcinerneyibacteria</taxon>
        <taxon>Candidatus Mcinerneyibacteriales</taxon>
        <taxon>Candidatus Mcinerneyibacteriaceae</taxon>
        <taxon>Candidatus Mcinerneyibacterium</taxon>
    </lineage>
</organism>
<evidence type="ECO:0000313" key="5">
    <source>
        <dbReference type="EMBL" id="TYB30350.1"/>
    </source>
</evidence>
<feature type="domain" description="4Fe-4S ferredoxin-type" evidence="4">
    <location>
        <begin position="88"/>
        <end position="118"/>
    </location>
</feature>
<gene>
    <name evidence="5" type="ORF">FXF47_09430</name>
</gene>
<dbReference type="PANTHER" id="PTHR43063">
    <property type="entry name" value="4FE-4S CLUSTER CONTAINING PARA FAMILY ATPASE PROTEIN"/>
    <property type="match status" value="1"/>
</dbReference>
<keyword evidence="3" id="KW-0411">Iron-sulfur</keyword>
<keyword evidence="2" id="KW-0408">Iron</keyword>
<dbReference type="Gene3D" id="3.40.50.300">
    <property type="entry name" value="P-loop containing nucleotide triphosphate hydrolases"/>
    <property type="match status" value="1"/>
</dbReference>
<dbReference type="InterPro" id="IPR017896">
    <property type="entry name" value="4Fe4S_Fe-S-bd"/>
</dbReference>
<evidence type="ECO:0000256" key="1">
    <source>
        <dbReference type="ARBA" id="ARBA00022723"/>
    </source>
</evidence>
<dbReference type="InterPro" id="IPR027417">
    <property type="entry name" value="P-loop_NTPase"/>
</dbReference>
<evidence type="ECO:0000256" key="2">
    <source>
        <dbReference type="ARBA" id="ARBA00023004"/>
    </source>
</evidence>
<dbReference type="Pfam" id="PF01656">
    <property type="entry name" value="CbiA"/>
    <property type="match status" value="1"/>
</dbReference>
<dbReference type="Proteomes" id="UP000324143">
    <property type="component" value="Unassembled WGS sequence"/>
</dbReference>
<dbReference type="Pfam" id="PF00037">
    <property type="entry name" value="Fer4"/>
    <property type="match status" value="2"/>
</dbReference>
<dbReference type="SUPFAM" id="SSF54862">
    <property type="entry name" value="4Fe-4S ferredoxins"/>
    <property type="match status" value="1"/>
</dbReference>
<dbReference type="InterPro" id="IPR002586">
    <property type="entry name" value="CobQ/CobB/MinD/ParA_Nub-bd_dom"/>
</dbReference>
<dbReference type="SUPFAM" id="SSF52540">
    <property type="entry name" value="P-loop containing nucleoside triphosphate hydrolases"/>
    <property type="match status" value="1"/>
</dbReference>
<dbReference type="AlphaFoldDB" id="A0A5D0MFX9"/>
<evidence type="ECO:0000259" key="4">
    <source>
        <dbReference type="PROSITE" id="PS51379"/>
    </source>
</evidence>
<dbReference type="GO" id="GO:0046872">
    <property type="term" value="F:metal ion binding"/>
    <property type="evidence" value="ECO:0007669"/>
    <property type="project" value="UniProtKB-KW"/>
</dbReference>
<keyword evidence="1" id="KW-0479">Metal-binding</keyword>
<evidence type="ECO:0000313" key="6">
    <source>
        <dbReference type="Proteomes" id="UP000324143"/>
    </source>
</evidence>